<dbReference type="Proteomes" id="UP000239539">
    <property type="component" value="Unassembled WGS sequence"/>
</dbReference>
<evidence type="ECO:0000256" key="5">
    <source>
        <dbReference type="ARBA" id="ARBA00022748"/>
    </source>
</evidence>
<organism evidence="9 10">
    <name type="scientific">Alteromonas gracilis</name>
    <dbReference type="NCBI Taxonomy" id="1479524"/>
    <lineage>
        <taxon>Bacteria</taxon>
        <taxon>Pseudomonadati</taxon>
        <taxon>Pseudomonadota</taxon>
        <taxon>Gammaproteobacteria</taxon>
        <taxon>Alteromonadales</taxon>
        <taxon>Alteromonadaceae</taxon>
        <taxon>Alteromonas/Salinimonas group</taxon>
        <taxon>Alteromonas</taxon>
    </lineage>
</organism>
<evidence type="ECO:0000313" key="9">
    <source>
        <dbReference type="EMBL" id="PRO67824.1"/>
    </source>
</evidence>
<comment type="caution">
    <text evidence="9">The sequence shown here is derived from an EMBL/GenBank/DDBJ whole genome shotgun (WGS) entry which is preliminary data.</text>
</comment>
<gene>
    <name evidence="9" type="ORF">C6Y39_16405</name>
</gene>
<comment type="similarity">
    <text evidence="1 7">Belongs to the CcmH/CycL/Ccl2/NrfF family.</text>
</comment>
<keyword evidence="7" id="KW-0812">Transmembrane</keyword>
<feature type="transmembrane region" description="Helical" evidence="7">
    <location>
        <begin position="132"/>
        <end position="150"/>
    </location>
</feature>
<proteinExistence type="inferred from homology"/>
<dbReference type="InterPro" id="IPR051263">
    <property type="entry name" value="C-type_cytochrome_biogenesis"/>
</dbReference>
<dbReference type="CDD" id="cd16378">
    <property type="entry name" value="CcmH_N"/>
    <property type="match status" value="1"/>
</dbReference>
<evidence type="ECO:0000256" key="3">
    <source>
        <dbReference type="ARBA" id="ARBA00022723"/>
    </source>
</evidence>
<keyword evidence="5" id="KW-0201">Cytochrome c-type biogenesis</keyword>
<protein>
    <recommendedName>
        <fullName evidence="7">Cytochrome c-type biogenesis protein</fullName>
    </recommendedName>
</protein>
<dbReference type="InterPro" id="IPR005616">
    <property type="entry name" value="CcmH/CycL/Ccl2/NrfF_N"/>
</dbReference>
<evidence type="ECO:0000256" key="2">
    <source>
        <dbReference type="ARBA" id="ARBA00022617"/>
    </source>
</evidence>
<evidence type="ECO:0000256" key="6">
    <source>
        <dbReference type="ARBA" id="ARBA00023004"/>
    </source>
</evidence>
<dbReference type="Pfam" id="PF03918">
    <property type="entry name" value="CcmH"/>
    <property type="match status" value="1"/>
</dbReference>
<keyword evidence="7" id="KW-1133">Transmembrane helix</keyword>
<keyword evidence="4 7" id="KW-0732">Signal</keyword>
<keyword evidence="3 7" id="KW-0479">Metal-binding</keyword>
<feature type="transmembrane region" description="Helical" evidence="7">
    <location>
        <begin position="27"/>
        <end position="46"/>
    </location>
</feature>
<sequence length="177" mass="19949">MHCRNVPHNSIIAIEGNKKSAVNKARFKAVLLNLLVLMVVLSSFPANAAEDKFSFDTPAQRESFLTLTAELRCPMCQNQNIADSDAMIAHDMRRKVYALLKQGKTEQEIIDFMKSRYGDFVHYQPPVTAATLWLWAGPVLFIFIALLVVVKRKSVAPPEDMAAKLAKADEMLEREKE</sequence>
<dbReference type="PANTHER" id="PTHR47870:SF1">
    <property type="entry name" value="CYTOCHROME C-TYPE BIOGENESIS PROTEIN CCMH"/>
    <property type="match status" value="1"/>
</dbReference>
<name>A0ABX5CJT7_9ALTE</name>
<keyword evidence="10" id="KW-1185">Reference proteome</keyword>
<dbReference type="EMBL" id="PVNO01000030">
    <property type="protein sequence ID" value="PRO67824.1"/>
    <property type="molecule type" value="Genomic_DNA"/>
</dbReference>
<feature type="domain" description="CcmH/CycL/Ccl2/NrfF N-terminal" evidence="8">
    <location>
        <begin position="37"/>
        <end position="156"/>
    </location>
</feature>
<keyword evidence="7" id="KW-0472">Membrane</keyword>
<accession>A0ABX5CJT7</accession>
<reference evidence="10" key="1">
    <citation type="journal article" date="2020" name="Int. J. Syst. Evol. Microbiol.">
        <title>Alteromonas alba sp. nov., a marine bacterium isolated from the seawater of the West Pacific Ocean.</title>
        <authorList>
            <person name="Sun C."/>
            <person name="Wu Y.-H."/>
            <person name="Xamxidin M."/>
            <person name="Cheng H."/>
            <person name="Xu X.-W."/>
        </authorList>
    </citation>
    <scope>NUCLEOTIDE SEQUENCE [LARGE SCALE GENOMIC DNA]</scope>
    <source>
        <strain evidence="10">9a2</strain>
    </source>
</reference>
<dbReference type="InterPro" id="IPR038297">
    <property type="entry name" value="CcmH/CycL/NrfF/Ccl2_sf"/>
</dbReference>
<evidence type="ECO:0000313" key="10">
    <source>
        <dbReference type="Proteomes" id="UP000239539"/>
    </source>
</evidence>
<evidence type="ECO:0000256" key="4">
    <source>
        <dbReference type="ARBA" id="ARBA00022729"/>
    </source>
</evidence>
<dbReference type="Gene3D" id="1.10.8.640">
    <property type="entry name" value="Cytochrome C biogenesis protein"/>
    <property type="match status" value="1"/>
</dbReference>
<evidence type="ECO:0000256" key="1">
    <source>
        <dbReference type="ARBA" id="ARBA00010342"/>
    </source>
</evidence>
<dbReference type="PANTHER" id="PTHR47870">
    <property type="entry name" value="CYTOCHROME C-TYPE BIOGENESIS PROTEIN CCMH"/>
    <property type="match status" value="1"/>
</dbReference>
<evidence type="ECO:0000256" key="7">
    <source>
        <dbReference type="RuleBase" id="RU364112"/>
    </source>
</evidence>
<evidence type="ECO:0000259" key="8">
    <source>
        <dbReference type="Pfam" id="PF03918"/>
    </source>
</evidence>
<keyword evidence="6 7" id="KW-0408">Iron</keyword>
<comment type="function">
    <text evidence="7">Possible subunit of a heme lyase.</text>
</comment>
<keyword evidence="2 7" id="KW-0349">Heme</keyword>